<organism evidence="3 4">
    <name type="scientific">Actinomadura alba</name>
    <dbReference type="NCBI Taxonomy" id="406431"/>
    <lineage>
        <taxon>Bacteria</taxon>
        <taxon>Bacillati</taxon>
        <taxon>Actinomycetota</taxon>
        <taxon>Actinomycetes</taxon>
        <taxon>Streptosporangiales</taxon>
        <taxon>Thermomonosporaceae</taxon>
        <taxon>Actinomadura</taxon>
    </lineage>
</organism>
<dbReference type="InterPro" id="IPR036010">
    <property type="entry name" value="2Fe-2S_ferredoxin-like_sf"/>
</dbReference>
<gene>
    <name evidence="3" type="ORF">HKK74_09590</name>
</gene>
<proteinExistence type="predicted"/>
<dbReference type="Proteomes" id="UP000805614">
    <property type="component" value="Unassembled WGS sequence"/>
</dbReference>
<evidence type="ECO:0000256" key="1">
    <source>
        <dbReference type="ARBA" id="ARBA00023002"/>
    </source>
</evidence>
<dbReference type="InterPro" id="IPR042204">
    <property type="entry name" value="2Fe-2S-bd_N"/>
</dbReference>
<dbReference type="RefSeq" id="WP_187242753.1">
    <property type="nucleotide sequence ID" value="NZ_BAAAOK010000006.1"/>
</dbReference>
<evidence type="ECO:0000256" key="2">
    <source>
        <dbReference type="SAM" id="MobiDB-lite"/>
    </source>
</evidence>
<evidence type="ECO:0000313" key="4">
    <source>
        <dbReference type="Proteomes" id="UP000805614"/>
    </source>
</evidence>
<reference evidence="3 4" key="1">
    <citation type="submission" date="2020-06" db="EMBL/GenBank/DDBJ databases">
        <title>Actinomadura xiongansis sp. nov., isolated from soil of Baiyangdian.</title>
        <authorList>
            <person name="Zhang X."/>
        </authorList>
    </citation>
    <scope>NUCLEOTIDE SEQUENCE [LARGE SCALE GENOMIC DNA]</scope>
    <source>
        <strain evidence="3 4">HBUM206468</strain>
    </source>
</reference>
<keyword evidence="4" id="KW-1185">Reference proteome</keyword>
<keyword evidence="1" id="KW-0560">Oxidoreductase</keyword>
<dbReference type="Gene3D" id="3.10.20.440">
    <property type="entry name" value="2Fe-2S iron-sulphur cluster binding domain, sarcosine oxidase, alpha subunit, N-terminal domain"/>
    <property type="match status" value="1"/>
</dbReference>
<protein>
    <submittedName>
        <fullName evidence="3">(2Fe-2S)-binding protein</fullName>
    </submittedName>
</protein>
<dbReference type="EMBL" id="JABVEC010000005">
    <property type="protein sequence ID" value="MBC6465747.1"/>
    <property type="molecule type" value="Genomic_DNA"/>
</dbReference>
<name>A0ABR7LMN5_9ACTN</name>
<accession>A0ABR7LMN5</accession>
<dbReference type="Pfam" id="PF13510">
    <property type="entry name" value="Fer2_4"/>
    <property type="match status" value="1"/>
</dbReference>
<feature type="region of interest" description="Disordered" evidence="2">
    <location>
        <begin position="95"/>
        <end position="127"/>
    </location>
</feature>
<dbReference type="SUPFAM" id="SSF54292">
    <property type="entry name" value="2Fe-2S ferredoxin-like"/>
    <property type="match status" value="1"/>
</dbReference>
<evidence type="ECO:0000313" key="3">
    <source>
        <dbReference type="EMBL" id="MBC6465747.1"/>
    </source>
</evidence>
<comment type="caution">
    <text evidence="3">The sequence shown here is derived from an EMBL/GenBank/DDBJ whole genome shotgun (WGS) entry which is preliminary data.</text>
</comment>
<sequence length="127" mass="12878">MTVERPRLPAGPGLERGPVVTITVDGRPTPAYLGESVAAALMADGELTLRTTADGEPRGLFCGMGVCFDCLVIVDGVPGTRACVTWVREGMDVARQDGPGHRLAGTGVGAEGDADADADGPDRASGG</sequence>